<accession>A0A1F6VA47</accession>
<gene>
    <name evidence="1" type="ORF">A2642_04815</name>
</gene>
<proteinExistence type="predicted"/>
<reference evidence="1 2" key="1">
    <citation type="journal article" date="2016" name="Nat. Commun.">
        <title>Thousands of microbial genomes shed light on interconnected biogeochemical processes in an aquifer system.</title>
        <authorList>
            <person name="Anantharaman K."/>
            <person name="Brown C.T."/>
            <person name="Hug L.A."/>
            <person name="Sharon I."/>
            <person name="Castelle C.J."/>
            <person name="Probst A.J."/>
            <person name="Thomas B.C."/>
            <person name="Singh A."/>
            <person name="Wilkins M.J."/>
            <person name="Karaoz U."/>
            <person name="Brodie E.L."/>
            <person name="Williams K.H."/>
            <person name="Hubbard S.S."/>
            <person name="Banfield J.F."/>
        </authorList>
    </citation>
    <scope>NUCLEOTIDE SEQUENCE [LARGE SCALE GENOMIC DNA]</scope>
</reference>
<sequence length="573" mass="67478">MQKVCKNCKKNFEIAKNNLGFYLKIGAETPNYCPDCRMQNRMSWRNERSLYKRTCDLCKKNIITIYSPDKPYKIYCNDCFHGDGWDSLSYGMNLDFSKPFLQQFRELQLLVPRLYAFVFKNHNSDYTNGTAFNKNCYLIFVSDHNEDSMYSHNIFSCKNAMDTLNSNESEFCYDSITCKKSYRVFFSEDCSNSQDLYFCKNCANCHDCIGSVNLRNQQYCIFNKQYSKEEYLKEKEKLNLSSYKNITEIKKKAKEFWKTFPIKYIHGLQNVDISGDYVFNSKNSHNVFDSDLLEDCNYINYGNKSKNCLDGYVMVDNCEFSHEIVSGISLNNTHDSHGVWHCFDTFYSDTCENSDHLFGCVGLKKKKYCILNKQYTKEKYEELLPKIKKHMRDMPYADAKGRIFSFGDFFPSEFSPFAYNETAVQENFPLSQAEALKIGYAWKEKETRNYTIDIKAEDVPDSSSEITDDILKKVISCMHHEKSNHENANCEAVCTEAFKITEAELQFYKRFDLPLPRFCPNCRHYQRLKQKNPLKLWHRKCMKEGCANEFETSYAPEKPDIIYCERCYQQEVY</sequence>
<dbReference type="Proteomes" id="UP000178700">
    <property type="component" value="Unassembled WGS sequence"/>
</dbReference>
<organism evidence="1 2">
    <name type="scientific">Candidatus Nomurabacteria bacterium RIFCSPHIGHO2_01_FULL_39_10</name>
    <dbReference type="NCBI Taxonomy" id="1801733"/>
    <lineage>
        <taxon>Bacteria</taxon>
        <taxon>Candidatus Nomuraibacteriota</taxon>
    </lineage>
</organism>
<dbReference type="EMBL" id="MFTJ01000011">
    <property type="protein sequence ID" value="OGI66434.1"/>
    <property type="molecule type" value="Genomic_DNA"/>
</dbReference>
<dbReference type="AlphaFoldDB" id="A0A1F6VA47"/>
<evidence type="ECO:0000313" key="2">
    <source>
        <dbReference type="Proteomes" id="UP000178700"/>
    </source>
</evidence>
<name>A0A1F6VA47_9BACT</name>
<protein>
    <recommendedName>
        <fullName evidence="3">Zinc-binding domain-containing protein</fullName>
    </recommendedName>
</protein>
<evidence type="ECO:0008006" key="3">
    <source>
        <dbReference type="Google" id="ProtNLM"/>
    </source>
</evidence>
<comment type="caution">
    <text evidence="1">The sequence shown here is derived from an EMBL/GenBank/DDBJ whole genome shotgun (WGS) entry which is preliminary data.</text>
</comment>
<evidence type="ECO:0000313" key="1">
    <source>
        <dbReference type="EMBL" id="OGI66434.1"/>
    </source>
</evidence>